<dbReference type="Proteomes" id="UP000787472">
    <property type="component" value="Unassembled WGS sequence"/>
</dbReference>
<protein>
    <submittedName>
        <fullName evidence="1">Nuclear transport factor 2 family protein</fullName>
    </submittedName>
</protein>
<evidence type="ECO:0000313" key="2">
    <source>
        <dbReference type="Proteomes" id="UP000787472"/>
    </source>
</evidence>
<organism evidence="1 2">
    <name type="scientific">Pseudomaricurvus hydrocarbonicus</name>
    <dbReference type="NCBI Taxonomy" id="1470433"/>
    <lineage>
        <taxon>Bacteria</taxon>
        <taxon>Pseudomonadati</taxon>
        <taxon>Pseudomonadota</taxon>
        <taxon>Gammaproteobacteria</taxon>
        <taxon>Cellvibrionales</taxon>
        <taxon>Cellvibrionaceae</taxon>
        <taxon>Pseudomaricurvus</taxon>
    </lineage>
</organism>
<dbReference type="InterPro" id="IPR032710">
    <property type="entry name" value="NTF2-like_dom_sf"/>
</dbReference>
<sequence length="130" mass="15277">MTDERLARWHKVVFEKDLTLLHELLDENVEFHSPTVWSPKQGREITAYILAMVIDIFQSFEYHREWLNPNDFALEFSATVGDKKVKGIDLIRWNEAGKIIHFEVMMRPINGLNSLFEKMTERLHSAGFIS</sequence>
<name>A0A9E5JS16_9GAMM</name>
<evidence type="ECO:0000313" key="1">
    <source>
        <dbReference type="EMBL" id="NHO65489.1"/>
    </source>
</evidence>
<dbReference type="AlphaFoldDB" id="A0A9E5JS16"/>
<dbReference type="Gene3D" id="3.10.450.50">
    <property type="match status" value="1"/>
</dbReference>
<dbReference type="RefSeq" id="WP_167184468.1">
    <property type="nucleotide sequence ID" value="NZ_JAAONZ010000004.1"/>
</dbReference>
<dbReference type="SUPFAM" id="SSF54427">
    <property type="entry name" value="NTF2-like"/>
    <property type="match status" value="1"/>
</dbReference>
<proteinExistence type="predicted"/>
<gene>
    <name evidence="1" type="ORF">G8770_08060</name>
</gene>
<reference evidence="1" key="1">
    <citation type="submission" date="2020-03" db="EMBL/GenBank/DDBJ databases">
        <authorList>
            <person name="Guo F."/>
        </authorList>
    </citation>
    <scope>NUCLEOTIDE SEQUENCE</scope>
    <source>
        <strain evidence="1">JCM 30134</strain>
    </source>
</reference>
<keyword evidence="2" id="KW-1185">Reference proteome</keyword>
<dbReference type="EMBL" id="JAAONZ010000004">
    <property type="protein sequence ID" value="NHO65489.1"/>
    <property type="molecule type" value="Genomic_DNA"/>
</dbReference>
<comment type="caution">
    <text evidence="1">The sequence shown here is derived from an EMBL/GenBank/DDBJ whole genome shotgun (WGS) entry which is preliminary data.</text>
</comment>
<accession>A0A9E5JS16</accession>